<protein>
    <recommendedName>
        <fullName evidence="6">Translocation and assembly module TamB C-terminal domain-containing protein</fullName>
    </recommendedName>
</protein>
<keyword evidence="4" id="KW-0472">Membrane</keyword>
<organism evidence="7 8">
    <name type="scientific">Flavobacterium salmonis</name>
    <dbReference type="NCBI Taxonomy" id="2654844"/>
    <lineage>
        <taxon>Bacteria</taxon>
        <taxon>Pseudomonadati</taxon>
        <taxon>Bacteroidota</taxon>
        <taxon>Flavobacteriia</taxon>
        <taxon>Flavobacteriales</taxon>
        <taxon>Flavobacteriaceae</taxon>
        <taxon>Flavobacterium</taxon>
    </lineage>
</organism>
<dbReference type="Proteomes" id="UP000530060">
    <property type="component" value="Unassembled WGS sequence"/>
</dbReference>
<dbReference type="GO" id="GO:0005886">
    <property type="term" value="C:plasma membrane"/>
    <property type="evidence" value="ECO:0007669"/>
    <property type="project" value="InterPro"/>
</dbReference>
<evidence type="ECO:0000259" key="6">
    <source>
        <dbReference type="Pfam" id="PF04357"/>
    </source>
</evidence>
<feature type="compositionally biased region" description="Polar residues" evidence="5">
    <location>
        <begin position="1446"/>
        <end position="1456"/>
    </location>
</feature>
<evidence type="ECO:0000313" key="7">
    <source>
        <dbReference type="EMBL" id="CAD0005369.1"/>
    </source>
</evidence>
<evidence type="ECO:0000256" key="1">
    <source>
        <dbReference type="ARBA" id="ARBA00004167"/>
    </source>
</evidence>
<gene>
    <name evidence="7" type="ORF">FLAT13_02716</name>
</gene>
<dbReference type="RefSeq" id="WP_230408827.1">
    <property type="nucleotide sequence ID" value="NZ_CAIJDP010000071.1"/>
</dbReference>
<comment type="subcellular location">
    <subcellularLocation>
        <location evidence="1">Membrane</location>
        <topology evidence="1">Single-pass membrane protein</topology>
    </subcellularLocation>
</comment>
<evidence type="ECO:0000313" key="8">
    <source>
        <dbReference type="Proteomes" id="UP000530060"/>
    </source>
</evidence>
<evidence type="ECO:0000256" key="4">
    <source>
        <dbReference type="ARBA" id="ARBA00023136"/>
    </source>
</evidence>
<keyword evidence="8" id="KW-1185">Reference proteome</keyword>
<keyword evidence="2" id="KW-0812">Transmembrane</keyword>
<dbReference type="GO" id="GO:0009306">
    <property type="term" value="P:protein secretion"/>
    <property type="evidence" value="ECO:0007669"/>
    <property type="project" value="InterPro"/>
</dbReference>
<evidence type="ECO:0000256" key="5">
    <source>
        <dbReference type="SAM" id="MobiDB-lite"/>
    </source>
</evidence>
<feature type="region of interest" description="Disordered" evidence="5">
    <location>
        <begin position="1446"/>
        <end position="1501"/>
    </location>
</feature>
<proteinExistence type="predicted"/>
<evidence type="ECO:0000256" key="2">
    <source>
        <dbReference type="ARBA" id="ARBA00022692"/>
    </source>
</evidence>
<feature type="compositionally biased region" description="Basic and acidic residues" evidence="5">
    <location>
        <begin position="1465"/>
        <end position="1485"/>
    </location>
</feature>
<dbReference type="Pfam" id="PF04357">
    <property type="entry name" value="TamB"/>
    <property type="match status" value="1"/>
</dbReference>
<keyword evidence="3" id="KW-1133">Transmembrane helix</keyword>
<evidence type="ECO:0000256" key="3">
    <source>
        <dbReference type="ARBA" id="ARBA00022989"/>
    </source>
</evidence>
<comment type="caution">
    <text evidence="7">The sequence shown here is derived from an EMBL/GenBank/DDBJ whole genome shotgun (WGS) entry which is preliminary data.</text>
</comment>
<name>A0A6V6Z1C5_9FLAO</name>
<reference evidence="7 8" key="1">
    <citation type="submission" date="2020-06" db="EMBL/GenBank/DDBJ databases">
        <authorList>
            <person name="Criscuolo A."/>
        </authorList>
    </citation>
    <scope>NUCLEOTIDE SEQUENCE [LARGE SCALE GENOMIC DNA]</scope>
    <source>
        <strain evidence="8">CIP 111411</strain>
    </source>
</reference>
<dbReference type="InterPro" id="IPR007452">
    <property type="entry name" value="TamB_C"/>
</dbReference>
<feature type="domain" description="Translocation and assembly module TamB C-terminal" evidence="6">
    <location>
        <begin position="1005"/>
        <end position="1424"/>
    </location>
</feature>
<sequence length="1501" mass="169038">MGLVLLILVSAITLSLPVVQTKIAHYIAETLNTDFKTNISIDKVAINVFGGVKLKKVLILDHHKKTLIYSDIITTDILSVTRLIDGDLIFGDVRLTGLIFNLKTYKNEDENNINVFIRLFESGKPTKSKKHFLLTARNAYISQGAFSAIDENKKTPKIIDFKKLNTYISEFKIYGSEINTNIHRFSFLDHRGLYVTNLSSKFSYSKKQIKLENLAITTKRSNIYGKAILNYKVKDFLEFTDKVRFDVALDSASLASNDIRYFYNGLGKNQHFKIKTKIEGPLNNLNLKGLRLRDTNGSRITGNINFRNLLGNKTQKFSMNGKFDKLISSYDNLVVLLPDVLGKKLPKELQRIGKFNIVGTVKVSTTDLESKFKMATDLGNGQIQLNMNNIDFIDKASYSGNVILDNFNVGALLNRKDIGKTTLNLDVDGVGFSKKYLNTIIKGDIAKLDYNKYTYNNIVVNGNFKLPYYKGQVAINDPNLNLTFDGLVDLSKRENKYDFHINVENSDLRKLKLVKDSISTFTGDAIVQVTGNSIQNLQGNIYIKDAVYQNPKSTYVFDEVTVNSSFDSDKLRTITVNSTDVVNGKIVGKFQFDQLDKLVMNSVGSLYTNYKPHKVKKGQFLRFNFHVYNKVVEMLYPDIKIDSSTVLRGKIDSDKQEFKFRFNSQQITASKNTFDNVRINIDNKNPLYNAFVELDSIKTPYYKVRDFSLINVTSKDTLFVRSEFKGGNKGEDYYNLNLYHTIDKNKNNIVGIHKSEMKFKDYLWYLNEDEEDNNQVVFDKNFKNFTIDNIILSHENQKIDLNGVIKGSDYKDVVLNFEDVDINKITPLNNKFVVNGNLNGNINYKQNKNVYQPTASIEIDHLNLNKIDLGTLKFDISGDEAFKKFTINSSIENNFTESFKAEGSFAIQNKETMLDLKLKLDGFNLATLGTIGGNVLSNIRGTVSGNAAIAGNLKKPEINGRLYVEKAGMTVTYLNTDYELNNRTVVDLTDEKFLFRNNQLTDTKFGTKGLLNGSIEHKNFGDWKLDLTITSKRLLALDTKDSEDAAYFGTAFINGTASIKGPTEALFIKVDAKSGKDTQIKIPISNVQSVEEKSFIHFVTPKEKYNLANGIVEKTKNYNGLELEFDFDITPDAEIEVILDRDSGHGMKGKGYGSLLFKINTLGKFNMWGDFQAYEGTYNFKYGGLIDKKFAVRKGGSIIWEGNPMKAQLNLEAVYTTIANPAVLLENSSFNKKVTVEVVIGLRGDLTSPEPNFDIQFPSVSNVLKSEIQYKLDDKDIRQTQALYLLSTGSFMSTDGFSQGDLSGTLSETAMSLLGGIIKSDNDKINVGFNYVSADRRIGQEADGRVVATVTSQINERIAINGKLGVPVGGVNESAIVGDIEVQYRINEDGTANLRLFNKENDISYVGQGIGYTQGVGISYEVDFDTFSELVNKIFKKYKLEKTGKNSNDLQDSNLNPDYINFVNSKKEAEKDKKKSDKKEEKKQEQQQNNNNQGLIPDNDF</sequence>
<accession>A0A6V6Z1C5</accession>
<dbReference type="EMBL" id="CAIJDP010000071">
    <property type="protein sequence ID" value="CAD0005369.1"/>
    <property type="molecule type" value="Genomic_DNA"/>
</dbReference>